<evidence type="ECO:0000256" key="1">
    <source>
        <dbReference type="SAM" id="Phobius"/>
    </source>
</evidence>
<proteinExistence type="predicted"/>
<organism evidence="3 4">
    <name type="scientific">Mucilaginibacter arboris</name>
    <dbReference type="NCBI Taxonomy" id="2682090"/>
    <lineage>
        <taxon>Bacteria</taxon>
        <taxon>Pseudomonadati</taxon>
        <taxon>Bacteroidota</taxon>
        <taxon>Sphingobacteriia</taxon>
        <taxon>Sphingobacteriales</taxon>
        <taxon>Sphingobacteriaceae</taxon>
        <taxon>Mucilaginibacter</taxon>
    </lineage>
</organism>
<dbReference type="InterPro" id="IPR000326">
    <property type="entry name" value="PAP2/HPO"/>
</dbReference>
<dbReference type="AlphaFoldDB" id="A0A7K1SUE3"/>
<evidence type="ECO:0000313" key="4">
    <source>
        <dbReference type="Proteomes" id="UP000462014"/>
    </source>
</evidence>
<evidence type="ECO:0000259" key="2">
    <source>
        <dbReference type="SMART" id="SM00014"/>
    </source>
</evidence>
<dbReference type="EMBL" id="WPIK01000004">
    <property type="protein sequence ID" value="MVN20941.1"/>
    <property type="molecule type" value="Genomic_DNA"/>
</dbReference>
<keyword evidence="4" id="KW-1185">Reference proteome</keyword>
<evidence type="ECO:0000313" key="3">
    <source>
        <dbReference type="EMBL" id="MVN20941.1"/>
    </source>
</evidence>
<keyword evidence="1" id="KW-1133">Transmembrane helix</keyword>
<feature type="transmembrane region" description="Helical" evidence="1">
    <location>
        <begin position="178"/>
        <end position="199"/>
    </location>
</feature>
<gene>
    <name evidence="3" type="ORF">GO621_05250</name>
</gene>
<comment type="caution">
    <text evidence="3">The sequence shown here is derived from an EMBL/GenBank/DDBJ whole genome shotgun (WGS) entry which is preliminary data.</text>
</comment>
<dbReference type="InterPro" id="IPR036938">
    <property type="entry name" value="PAP2/HPO_sf"/>
</dbReference>
<dbReference type="SMART" id="SM00014">
    <property type="entry name" value="acidPPc"/>
    <property type="match status" value="1"/>
</dbReference>
<feature type="transmembrane region" description="Helical" evidence="1">
    <location>
        <begin position="155"/>
        <end position="172"/>
    </location>
</feature>
<accession>A0A7K1SUE3</accession>
<dbReference type="Proteomes" id="UP000462014">
    <property type="component" value="Unassembled WGS sequence"/>
</dbReference>
<reference evidence="3 4" key="1">
    <citation type="submission" date="2019-12" db="EMBL/GenBank/DDBJ databases">
        <title>Mucilaginibacter sp. HMF7410 genome sequencing and assembly.</title>
        <authorList>
            <person name="Kang H."/>
            <person name="Cha I."/>
            <person name="Kim H."/>
            <person name="Joh K."/>
        </authorList>
    </citation>
    <scope>NUCLEOTIDE SEQUENCE [LARGE SCALE GENOMIC DNA]</scope>
    <source>
        <strain evidence="3 4">HMF7410</strain>
    </source>
</reference>
<feature type="transmembrane region" description="Helical" evidence="1">
    <location>
        <begin position="12"/>
        <end position="33"/>
    </location>
</feature>
<name>A0A7K1SUE3_9SPHI</name>
<feature type="transmembrane region" description="Helical" evidence="1">
    <location>
        <begin position="53"/>
        <end position="75"/>
    </location>
</feature>
<keyword evidence="1" id="KW-0812">Transmembrane</keyword>
<dbReference type="PANTHER" id="PTHR14969">
    <property type="entry name" value="SPHINGOSINE-1-PHOSPHATE PHOSPHOHYDROLASE"/>
    <property type="match status" value="1"/>
</dbReference>
<dbReference type="RefSeq" id="WP_157564876.1">
    <property type="nucleotide sequence ID" value="NZ_WPIK01000004.1"/>
</dbReference>
<dbReference type="Gene3D" id="1.20.144.10">
    <property type="entry name" value="Phosphatidic acid phosphatase type 2/haloperoxidase"/>
    <property type="match status" value="2"/>
</dbReference>
<dbReference type="PANTHER" id="PTHR14969:SF13">
    <property type="entry name" value="AT30094P"/>
    <property type="match status" value="1"/>
</dbReference>
<feature type="transmembrane region" description="Helical" evidence="1">
    <location>
        <begin position="82"/>
        <end position="102"/>
    </location>
</feature>
<dbReference type="SUPFAM" id="SSF48317">
    <property type="entry name" value="Acid phosphatase/Vanadium-dependent haloperoxidase"/>
    <property type="match status" value="1"/>
</dbReference>
<sequence>MKVKLQHFLNKTSSLLYPYLILLALCILLMFFFTKEELYFAVNRIHTVFTDVFFTRVTQLGASAGCIIISGIVILINYRKGFLLASSYLLTFIISQTIKHLVQAPRPHLFFAKKLSGIYMVKGVVMLDTNSFPSGHSVSAFTAALVLTYVAKKKWWGPLMLLLAVLVAYSRMYLSEHFLVDVTAGSALGILVTAFWLMWIDQQPFLQTENWNSGIFSRKKK</sequence>
<feature type="transmembrane region" description="Helical" evidence="1">
    <location>
        <begin position="132"/>
        <end position="150"/>
    </location>
</feature>
<protein>
    <submittedName>
        <fullName evidence="3">Phosphatase PAP2 family protein</fullName>
    </submittedName>
</protein>
<keyword evidence="1" id="KW-0472">Membrane</keyword>
<dbReference type="GO" id="GO:0042392">
    <property type="term" value="F:sphingosine-1-phosphate phosphatase activity"/>
    <property type="evidence" value="ECO:0007669"/>
    <property type="project" value="TreeGrafter"/>
</dbReference>
<feature type="domain" description="Phosphatidic acid phosphatase type 2/haloperoxidase" evidence="2">
    <location>
        <begin position="80"/>
        <end position="197"/>
    </location>
</feature>
<dbReference type="Pfam" id="PF01569">
    <property type="entry name" value="PAP2"/>
    <property type="match status" value="1"/>
</dbReference>